<name>A0A511N4H3_DEIC1</name>
<dbReference type="EC" id="3.4.-.-" evidence="8"/>
<evidence type="ECO:0000256" key="3">
    <source>
        <dbReference type="ARBA" id="ARBA00022763"/>
    </source>
</evidence>
<organism evidence="9 10">
    <name type="scientific">Deinococcus cellulosilyticus (strain DSM 18568 / NBRC 106333 / KACC 11606 / 5516J-15)</name>
    <dbReference type="NCBI Taxonomy" id="1223518"/>
    <lineage>
        <taxon>Bacteria</taxon>
        <taxon>Thermotogati</taxon>
        <taxon>Deinococcota</taxon>
        <taxon>Deinococci</taxon>
        <taxon>Deinococcales</taxon>
        <taxon>Deinococcaceae</taxon>
        <taxon>Deinococcus</taxon>
    </lineage>
</organism>
<evidence type="ECO:0000256" key="7">
    <source>
        <dbReference type="ARBA" id="ARBA00023239"/>
    </source>
</evidence>
<evidence type="ECO:0000256" key="4">
    <source>
        <dbReference type="ARBA" id="ARBA00022801"/>
    </source>
</evidence>
<dbReference type="Proteomes" id="UP000321306">
    <property type="component" value="Unassembled WGS sequence"/>
</dbReference>
<evidence type="ECO:0000313" key="10">
    <source>
        <dbReference type="Proteomes" id="UP000321306"/>
    </source>
</evidence>
<dbReference type="InterPro" id="IPR003738">
    <property type="entry name" value="SRAP"/>
</dbReference>
<dbReference type="GO" id="GO:0003697">
    <property type="term" value="F:single-stranded DNA binding"/>
    <property type="evidence" value="ECO:0007669"/>
    <property type="project" value="InterPro"/>
</dbReference>
<dbReference type="InterPro" id="IPR036590">
    <property type="entry name" value="SRAP-like"/>
</dbReference>
<evidence type="ECO:0000256" key="6">
    <source>
        <dbReference type="ARBA" id="ARBA00023125"/>
    </source>
</evidence>
<keyword evidence="5" id="KW-0190">Covalent protein-DNA linkage</keyword>
<dbReference type="RefSeq" id="WP_146886223.1">
    <property type="nucleotide sequence ID" value="NZ_BJXB01000015.1"/>
</dbReference>
<dbReference type="GO" id="GO:0106300">
    <property type="term" value="P:protein-DNA covalent cross-linking repair"/>
    <property type="evidence" value="ECO:0007669"/>
    <property type="project" value="InterPro"/>
</dbReference>
<dbReference type="OrthoDB" id="9782620at2"/>
<dbReference type="PANTHER" id="PTHR13604">
    <property type="entry name" value="DC12-RELATED"/>
    <property type="match status" value="1"/>
</dbReference>
<dbReference type="EMBL" id="BJXB01000015">
    <property type="protein sequence ID" value="GEM47732.1"/>
    <property type="molecule type" value="Genomic_DNA"/>
</dbReference>
<keyword evidence="10" id="KW-1185">Reference proteome</keyword>
<evidence type="ECO:0000313" key="9">
    <source>
        <dbReference type="EMBL" id="GEM47732.1"/>
    </source>
</evidence>
<sequence length="203" mass="23581">MSGHLLGNRTPDFVWNIKYHAKYDHSREIVPGDLYPVIRRDPANPHELEAALMRWGLVPHWCTHPADIQKYGSKTHNARSETAHELPTFRDSFQRRRCLIQISGFYEWRKIEKFREKHQILSSTGGPLILAGLWDRAYIEDETLDSFTILTCPPNALMDEVHHRMPVILGQKAARDWMEGRGDPAELLRPCPSHWLDIQPAEE</sequence>
<evidence type="ECO:0000256" key="5">
    <source>
        <dbReference type="ARBA" id="ARBA00023124"/>
    </source>
</evidence>
<dbReference type="GO" id="GO:0016829">
    <property type="term" value="F:lyase activity"/>
    <property type="evidence" value="ECO:0007669"/>
    <property type="project" value="UniProtKB-KW"/>
</dbReference>
<evidence type="ECO:0000256" key="1">
    <source>
        <dbReference type="ARBA" id="ARBA00008136"/>
    </source>
</evidence>
<accession>A0A511N4H3</accession>
<dbReference type="Pfam" id="PF02586">
    <property type="entry name" value="SRAP"/>
    <property type="match status" value="1"/>
</dbReference>
<gene>
    <name evidence="9" type="ORF">DC3_33670</name>
</gene>
<protein>
    <recommendedName>
        <fullName evidence="8">Abasic site processing protein</fullName>
        <ecNumber evidence="8">3.4.-.-</ecNumber>
    </recommendedName>
</protein>
<keyword evidence="4 8" id="KW-0378">Hydrolase</keyword>
<dbReference type="GO" id="GO:0008233">
    <property type="term" value="F:peptidase activity"/>
    <property type="evidence" value="ECO:0007669"/>
    <property type="project" value="UniProtKB-KW"/>
</dbReference>
<dbReference type="AlphaFoldDB" id="A0A511N4H3"/>
<keyword evidence="7" id="KW-0456">Lyase</keyword>
<keyword evidence="2 8" id="KW-0645">Protease</keyword>
<keyword evidence="3" id="KW-0227">DNA damage</keyword>
<comment type="caution">
    <text evidence="9">The sequence shown here is derived from an EMBL/GenBank/DDBJ whole genome shotgun (WGS) entry which is preliminary data.</text>
</comment>
<comment type="similarity">
    <text evidence="1 8">Belongs to the SOS response-associated peptidase family.</text>
</comment>
<dbReference type="Gene3D" id="3.90.1680.10">
    <property type="entry name" value="SOS response associated peptidase-like"/>
    <property type="match status" value="1"/>
</dbReference>
<dbReference type="SUPFAM" id="SSF143081">
    <property type="entry name" value="BB1717-like"/>
    <property type="match status" value="1"/>
</dbReference>
<reference evidence="9 10" key="1">
    <citation type="submission" date="2019-07" db="EMBL/GenBank/DDBJ databases">
        <title>Whole genome shotgun sequence of Deinococcus cellulosilyticus NBRC 106333.</title>
        <authorList>
            <person name="Hosoyama A."/>
            <person name="Uohara A."/>
            <person name="Ohji S."/>
            <person name="Ichikawa N."/>
        </authorList>
    </citation>
    <scope>NUCLEOTIDE SEQUENCE [LARGE SCALE GENOMIC DNA]</scope>
    <source>
        <strain evidence="9 10">NBRC 106333</strain>
    </source>
</reference>
<evidence type="ECO:0000256" key="8">
    <source>
        <dbReference type="RuleBase" id="RU364100"/>
    </source>
</evidence>
<proteinExistence type="inferred from homology"/>
<dbReference type="PANTHER" id="PTHR13604:SF0">
    <property type="entry name" value="ABASIC SITE PROCESSING PROTEIN HMCES"/>
    <property type="match status" value="1"/>
</dbReference>
<evidence type="ECO:0000256" key="2">
    <source>
        <dbReference type="ARBA" id="ARBA00022670"/>
    </source>
</evidence>
<dbReference type="GO" id="GO:0006508">
    <property type="term" value="P:proteolysis"/>
    <property type="evidence" value="ECO:0007669"/>
    <property type="project" value="UniProtKB-KW"/>
</dbReference>
<keyword evidence="6" id="KW-0238">DNA-binding</keyword>